<keyword evidence="6" id="KW-0539">Nucleus</keyword>
<dbReference type="Pfam" id="PF14629">
    <property type="entry name" value="ORC4_C"/>
    <property type="match status" value="1"/>
</dbReference>
<dbReference type="GeneID" id="9686920"/>
<keyword evidence="5" id="KW-0238">DNA-binding</keyword>
<reference evidence="9 10" key="1">
    <citation type="journal article" date="2009" name="Science">
        <title>Green evolution and dynamic adaptations revealed by genomes of the marine picoeukaryotes Micromonas.</title>
        <authorList>
            <person name="Worden A.Z."/>
            <person name="Lee J.H."/>
            <person name="Mock T."/>
            <person name="Rouze P."/>
            <person name="Simmons M.P."/>
            <person name="Aerts A.L."/>
            <person name="Allen A.E."/>
            <person name="Cuvelier M.L."/>
            <person name="Derelle E."/>
            <person name="Everett M.V."/>
            <person name="Foulon E."/>
            <person name="Grimwood J."/>
            <person name="Gundlach H."/>
            <person name="Henrissat B."/>
            <person name="Napoli C."/>
            <person name="McDonald S.M."/>
            <person name="Parker M.S."/>
            <person name="Rombauts S."/>
            <person name="Salamov A."/>
            <person name="Von Dassow P."/>
            <person name="Badger J.H."/>
            <person name="Coutinho P.M."/>
            <person name="Demir E."/>
            <person name="Dubchak I."/>
            <person name="Gentemann C."/>
            <person name="Eikrem W."/>
            <person name="Gready J.E."/>
            <person name="John U."/>
            <person name="Lanier W."/>
            <person name="Lindquist E.A."/>
            <person name="Lucas S."/>
            <person name="Mayer K.F."/>
            <person name="Moreau H."/>
            <person name="Not F."/>
            <person name="Otillar R."/>
            <person name="Panaud O."/>
            <person name="Pangilinan J."/>
            <person name="Paulsen I."/>
            <person name="Piegu B."/>
            <person name="Poliakov A."/>
            <person name="Robbens S."/>
            <person name="Schmutz J."/>
            <person name="Toulza E."/>
            <person name="Wyss T."/>
            <person name="Zelensky A."/>
            <person name="Zhou K."/>
            <person name="Armbrust E.V."/>
            <person name="Bhattacharya D."/>
            <person name="Goodenough U.W."/>
            <person name="Van de Peer Y."/>
            <person name="Grigoriev I.V."/>
        </authorList>
    </citation>
    <scope>NUCLEOTIDE SEQUENCE [LARGE SCALE GENOMIC DNA]</scope>
    <source>
        <strain evidence="9 10">CCMP1545</strain>
    </source>
</reference>
<protein>
    <recommendedName>
        <fullName evidence="3">Origin recognition complex subunit 4</fullName>
    </recommendedName>
</protein>
<feature type="compositionally biased region" description="Low complexity" evidence="7">
    <location>
        <begin position="152"/>
        <end position="165"/>
    </location>
</feature>
<feature type="region of interest" description="Disordered" evidence="7">
    <location>
        <begin position="152"/>
        <end position="179"/>
    </location>
</feature>
<dbReference type="SMART" id="SM00382">
    <property type="entry name" value="AAA"/>
    <property type="match status" value="1"/>
</dbReference>
<dbReference type="STRING" id="564608.C1N0Z0"/>
<dbReference type="KEGG" id="mpp:MICPUCDRAFT_62973"/>
<feature type="compositionally biased region" description="Acidic residues" evidence="7">
    <location>
        <begin position="66"/>
        <end position="90"/>
    </location>
</feature>
<organism evidence="10">
    <name type="scientific">Micromonas pusilla (strain CCMP1545)</name>
    <name type="common">Picoplanktonic green alga</name>
    <dbReference type="NCBI Taxonomy" id="564608"/>
    <lineage>
        <taxon>Eukaryota</taxon>
        <taxon>Viridiplantae</taxon>
        <taxon>Chlorophyta</taxon>
        <taxon>Mamiellophyceae</taxon>
        <taxon>Mamiellales</taxon>
        <taxon>Mamiellaceae</taxon>
        <taxon>Micromonas</taxon>
    </lineage>
</organism>
<dbReference type="GO" id="GO:0006270">
    <property type="term" value="P:DNA replication initiation"/>
    <property type="evidence" value="ECO:0007669"/>
    <property type="project" value="TreeGrafter"/>
</dbReference>
<evidence type="ECO:0000256" key="1">
    <source>
        <dbReference type="ARBA" id="ARBA00004123"/>
    </source>
</evidence>
<evidence type="ECO:0000313" key="9">
    <source>
        <dbReference type="EMBL" id="EEH54347.1"/>
    </source>
</evidence>
<dbReference type="InterPro" id="IPR032705">
    <property type="entry name" value="ORC4_C"/>
</dbReference>
<comment type="subcellular location">
    <subcellularLocation>
        <location evidence="1">Nucleus</location>
    </subcellularLocation>
</comment>
<dbReference type="OMA" id="DERIGMQ"/>
<dbReference type="InterPro" id="IPR027417">
    <property type="entry name" value="P-loop_NTPase"/>
</dbReference>
<dbReference type="PANTHER" id="PTHR12087">
    <property type="entry name" value="ORIGIN RECOGNITION COMPLEX SUBUNIT 4"/>
    <property type="match status" value="1"/>
</dbReference>
<comment type="similarity">
    <text evidence="2">Belongs to the ORC4 family.</text>
</comment>
<evidence type="ECO:0000256" key="3">
    <source>
        <dbReference type="ARBA" id="ARBA00019083"/>
    </source>
</evidence>
<sequence>MDDAAPFYQPTQQLAPPAATSPPVAERTTSTPPGGSNRRRSPRGGSGGGGAVSPDVGAAVARSALEDDDVVAETQEEREEEEAADDDAAADDAAAAAADDEMMMIQPTQAAPPRFSASPGSVGLTDFERERRRNIKRNETIMASLNIATATAKAPAKPSAAAEPAPATPPAPESARPAAPVVDACAGDAAARFIRARLLSGYHDNAPSRADLCFCPELSSHQKHLVDILTNTIEGGQNNSVLLMGARGSGKTTALDSALKELKATHGEKVLPVRLSGMLHSDEKVGMREIACQLCDAGEELEFNRAAGFAENVAFMREVLRALEGGGRAVIFILEEFDLFTLRGASSKQTLLYSIMDLLQQPHVSAAVVGVTCRHDAVELLEKRVRSRFAHRRVLLAPPAGRMKAAALVRHALRLPECDKQGAEEEDDEKKREISSVFVYPPEPGYARRFNAALDDALSKPAAANALTQFEYLECTPRAAADLALVTLSRMNRALGTITADDIARATQTQMADTYVRSLSSSSVLELCAVVAMSRLHRIRRMLSFNFKHVESELRTMASNDFLGEAGRAKQPVLVRAFEGLLSMGLVEAKHHNGGVRKAGGEPPFRQIQLLITDEEVETGVKRHPQAPAGLIDMLTHEGVRMTTGC</sequence>
<feature type="compositionally biased region" description="Low complexity" evidence="7">
    <location>
        <begin position="52"/>
        <end position="61"/>
    </location>
</feature>
<evidence type="ECO:0000256" key="5">
    <source>
        <dbReference type="ARBA" id="ARBA00023125"/>
    </source>
</evidence>
<evidence type="ECO:0000313" key="10">
    <source>
        <dbReference type="Proteomes" id="UP000001876"/>
    </source>
</evidence>
<dbReference type="OrthoDB" id="343623at2759"/>
<evidence type="ECO:0000259" key="8">
    <source>
        <dbReference type="SMART" id="SM00382"/>
    </source>
</evidence>
<dbReference type="GO" id="GO:0003688">
    <property type="term" value="F:DNA replication origin binding"/>
    <property type="evidence" value="ECO:0007669"/>
    <property type="project" value="TreeGrafter"/>
</dbReference>
<evidence type="ECO:0000256" key="6">
    <source>
        <dbReference type="ARBA" id="ARBA00023242"/>
    </source>
</evidence>
<dbReference type="AlphaFoldDB" id="C1N0Z0"/>
<accession>C1N0Z0</accession>
<evidence type="ECO:0000256" key="7">
    <source>
        <dbReference type="SAM" id="MobiDB-lite"/>
    </source>
</evidence>
<dbReference type="InterPro" id="IPR003593">
    <property type="entry name" value="AAA+_ATPase"/>
</dbReference>
<dbReference type="PANTHER" id="PTHR12087:SF0">
    <property type="entry name" value="ORIGIN RECOGNITION COMPLEX SUBUNIT 4"/>
    <property type="match status" value="1"/>
</dbReference>
<dbReference type="InterPro" id="IPR016527">
    <property type="entry name" value="ORC4"/>
</dbReference>
<keyword evidence="10" id="KW-1185">Reference proteome</keyword>
<keyword evidence="4" id="KW-0235">DNA replication</keyword>
<dbReference type="Gene3D" id="3.40.50.300">
    <property type="entry name" value="P-loop containing nucleotide triphosphate hydrolases"/>
    <property type="match status" value="1"/>
</dbReference>
<proteinExistence type="inferred from homology"/>
<dbReference type="InterPro" id="IPR003959">
    <property type="entry name" value="ATPase_AAA_core"/>
</dbReference>
<dbReference type="eggNOG" id="KOG2228">
    <property type="taxonomic scope" value="Eukaryota"/>
</dbReference>
<feature type="domain" description="AAA+ ATPase" evidence="8">
    <location>
        <begin position="237"/>
        <end position="399"/>
    </location>
</feature>
<dbReference type="GO" id="GO:0005664">
    <property type="term" value="C:nuclear origin of replication recognition complex"/>
    <property type="evidence" value="ECO:0007669"/>
    <property type="project" value="TreeGrafter"/>
</dbReference>
<dbReference type="SUPFAM" id="SSF52540">
    <property type="entry name" value="P-loop containing nucleoside triphosphate hydrolases"/>
    <property type="match status" value="1"/>
</dbReference>
<evidence type="ECO:0000256" key="4">
    <source>
        <dbReference type="ARBA" id="ARBA00022705"/>
    </source>
</evidence>
<dbReference type="EMBL" id="GG663744">
    <property type="protein sequence ID" value="EEH54347.1"/>
    <property type="molecule type" value="Genomic_DNA"/>
</dbReference>
<dbReference type="Pfam" id="PF00004">
    <property type="entry name" value="AAA"/>
    <property type="match status" value="1"/>
</dbReference>
<evidence type="ECO:0000256" key="2">
    <source>
        <dbReference type="ARBA" id="ARBA00005334"/>
    </source>
</evidence>
<gene>
    <name evidence="9" type="ORF">MICPUCDRAFT_62973</name>
</gene>
<dbReference type="Proteomes" id="UP000001876">
    <property type="component" value="Unassembled WGS sequence"/>
</dbReference>
<dbReference type="RefSeq" id="XP_003061717.1">
    <property type="nucleotide sequence ID" value="XM_003061671.1"/>
</dbReference>
<name>C1N0Z0_MICPC</name>
<feature type="region of interest" description="Disordered" evidence="7">
    <location>
        <begin position="1"/>
        <end position="98"/>
    </location>
</feature>